<name>A0ABS4UWG2_9ACTN</name>
<dbReference type="Proteomes" id="UP000755585">
    <property type="component" value="Unassembled WGS sequence"/>
</dbReference>
<dbReference type="EMBL" id="JAGINT010000002">
    <property type="protein sequence ID" value="MBP2355965.1"/>
    <property type="molecule type" value="Genomic_DNA"/>
</dbReference>
<dbReference type="RefSeq" id="WP_209698562.1">
    <property type="nucleotide sequence ID" value="NZ_JAGINT010000002.1"/>
</dbReference>
<gene>
    <name evidence="1" type="ORF">JOF29_007075</name>
</gene>
<accession>A0ABS4UWG2</accession>
<evidence type="ECO:0000313" key="2">
    <source>
        <dbReference type="Proteomes" id="UP000755585"/>
    </source>
</evidence>
<keyword evidence="2" id="KW-1185">Reference proteome</keyword>
<sequence length="55" mass="5800">MTETEALAAGMPAMGAGHEFLNVAGQPGRPQYARGLGIPLTSFDAWAHRHLRPAA</sequence>
<protein>
    <submittedName>
        <fullName evidence="1">Uncharacterized protein</fullName>
    </submittedName>
</protein>
<proteinExistence type="predicted"/>
<comment type="caution">
    <text evidence="1">The sequence shown here is derived from an EMBL/GenBank/DDBJ whole genome shotgun (WGS) entry which is preliminary data.</text>
</comment>
<reference evidence="1 2" key="1">
    <citation type="submission" date="2021-03" db="EMBL/GenBank/DDBJ databases">
        <title>Sequencing the genomes of 1000 actinobacteria strains.</title>
        <authorList>
            <person name="Klenk H.-P."/>
        </authorList>
    </citation>
    <scope>NUCLEOTIDE SEQUENCE [LARGE SCALE GENOMIC DNA]</scope>
    <source>
        <strain evidence="1 2">DSM 18824</strain>
    </source>
</reference>
<organism evidence="1 2">
    <name type="scientific">Kribbella aluminosa</name>
    <dbReference type="NCBI Taxonomy" id="416017"/>
    <lineage>
        <taxon>Bacteria</taxon>
        <taxon>Bacillati</taxon>
        <taxon>Actinomycetota</taxon>
        <taxon>Actinomycetes</taxon>
        <taxon>Propionibacteriales</taxon>
        <taxon>Kribbellaceae</taxon>
        <taxon>Kribbella</taxon>
    </lineage>
</organism>
<evidence type="ECO:0000313" key="1">
    <source>
        <dbReference type="EMBL" id="MBP2355965.1"/>
    </source>
</evidence>